<sequence length="1219" mass="141431">MLERGSYIPWASRFPRYINRKIDYQKWLNKALDEGPYQFQMFVPSDSTVLKLQTAEDLQGDALLHYDAKIEVMNLILVSILNDIYNSVDACTSAKDIWKSVERLMRGTIQNKVDKETPFINKFDHGKGHYARNFPKPRVRDSKYFMEQMLLAKQDEAGVILTDEQNNFLFADASRIEEIKDLGANIFLMPRIQPTNHSSDVGPSYDSAFVYFLHLKDETPEIIKKFIAQAQMNYKAKLCKIHTNNGTEFINATLKAHYEKLGIIQQFSTAHTPQQNRLVERRNRTLVEAARTMLIFSRLPKFLWAEAVATTCFTQNWSIIHTRYTKTPYELLHGQKPNVEYFYVFGSLCYPTNDRVGLVKMKPKADIGVFIEPMNTSSKEDLDNLFGPMFEEYFRKKSSDTPINFAAQPTQCHEDSPSTSLISVEDTIEPKNIKEAMVDYSWIESIKDELNQLERLQVWELILRPKGKNIIALKWLWKNKSFLNGPLTEEVYVSQPEGFINPKFPNHVYRLKKALYGLKHAPRSWYEKLSSFLIEHGFIKGIVDPTLFTRHHGGDILLVQKHGLDEYVSMSTHMATERLDADLQGTPTDQTTFRQMIGGLMYLIGSRLDIAYATFVCARYQAHPMVKHLKAVKRIFRYLKQSYNKGLWYSKDFGFELIAYSYADHAGCKDDCKSTSGGLQFLGGNLVSWSLKKQDCTAMSTAEAEYYNRIPMYCDSKSAIAISYNLVQHSKTKHIDIRYHFIKEHVEKGTVELYFVGTKYQLADLFTKERFEYLVHRIVIIMAHQRLVADFYPDELCPPNKRYDLMDATKKIDLEHLQCPSESKILTNIIKNHPLRFSIEASLSVPWIYMAQFWHTLKEDGSKYKLKFMLDRKELSLTLDDFKTIFHLPQATDNNHDRFVPPPLFSYMIPFYKNHLRFTMELKTSSSFKTIGLLQSWKTLCKIFSKCLTTRVTRWDQSQLQIMKMIALSITFMEIQRQSWNEDSRLDDLRRDEANGALSDRSIRLTPPTPVPMVDKADELILQDTLQMVEGQENVVDGSSIPRNDEHNILDTRLEPRSDKKSLEVEVTNVVILVNVYDEEEEKDKITNEVYELKRREKEKIVEKSRNRPFPTPIRSPRIHVDLVSSDTEKLQELTITTPLSSSPNTKFFNTNRLLAKFMPRKSFVTLANHLHEAMVDSLPSMVDKHVKEQVQQQVPEQVQNQVPIYVAEGLILEKAKEQ</sequence>
<organism evidence="2">
    <name type="scientific">Tanacetum cinerariifolium</name>
    <name type="common">Dalmatian daisy</name>
    <name type="synonym">Chrysanthemum cinerariifolium</name>
    <dbReference type="NCBI Taxonomy" id="118510"/>
    <lineage>
        <taxon>Eukaryota</taxon>
        <taxon>Viridiplantae</taxon>
        <taxon>Streptophyta</taxon>
        <taxon>Embryophyta</taxon>
        <taxon>Tracheophyta</taxon>
        <taxon>Spermatophyta</taxon>
        <taxon>Magnoliopsida</taxon>
        <taxon>eudicotyledons</taxon>
        <taxon>Gunneridae</taxon>
        <taxon>Pentapetalae</taxon>
        <taxon>asterids</taxon>
        <taxon>campanulids</taxon>
        <taxon>Asterales</taxon>
        <taxon>Asteraceae</taxon>
        <taxon>Asteroideae</taxon>
        <taxon>Anthemideae</taxon>
        <taxon>Anthemidinae</taxon>
        <taxon>Tanacetum</taxon>
    </lineage>
</organism>
<reference evidence="2" key="1">
    <citation type="journal article" date="2019" name="Sci. Rep.">
        <title>Draft genome of Tanacetum cinerariifolium, the natural source of mosquito coil.</title>
        <authorList>
            <person name="Yamashiro T."/>
            <person name="Shiraishi A."/>
            <person name="Satake H."/>
            <person name="Nakayama K."/>
        </authorList>
    </citation>
    <scope>NUCLEOTIDE SEQUENCE</scope>
</reference>
<dbReference type="InterPro" id="IPR013103">
    <property type="entry name" value="RVT_2"/>
</dbReference>
<dbReference type="PROSITE" id="PS50994">
    <property type="entry name" value="INTEGRASE"/>
    <property type="match status" value="1"/>
</dbReference>
<dbReference type="SUPFAM" id="SSF56672">
    <property type="entry name" value="DNA/RNA polymerases"/>
    <property type="match status" value="1"/>
</dbReference>
<comment type="caution">
    <text evidence="2">The sequence shown here is derived from an EMBL/GenBank/DDBJ whole genome shotgun (WGS) entry which is preliminary data.</text>
</comment>
<protein>
    <recommendedName>
        <fullName evidence="1">Integrase catalytic domain-containing protein</fullName>
    </recommendedName>
</protein>
<dbReference type="CDD" id="cd09272">
    <property type="entry name" value="RNase_HI_RT_Ty1"/>
    <property type="match status" value="1"/>
</dbReference>
<dbReference type="InterPro" id="IPR012337">
    <property type="entry name" value="RNaseH-like_sf"/>
</dbReference>
<evidence type="ECO:0000313" key="2">
    <source>
        <dbReference type="EMBL" id="GEU67178.1"/>
    </source>
</evidence>
<dbReference type="SUPFAM" id="SSF53098">
    <property type="entry name" value="Ribonuclease H-like"/>
    <property type="match status" value="1"/>
</dbReference>
<dbReference type="PANTHER" id="PTHR11439:SF495">
    <property type="entry name" value="REVERSE TRANSCRIPTASE, RNA-DEPENDENT DNA POLYMERASE-RELATED"/>
    <property type="match status" value="1"/>
</dbReference>
<dbReference type="PANTHER" id="PTHR11439">
    <property type="entry name" value="GAG-POL-RELATED RETROTRANSPOSON"/>
    <property type="match status" value="1"/>
</dbReference>
<dbReference type="GO" id="GO:0003676">
    <property type="term" value="F:nucleic acid binding"/>
    <property type="evidence" value="ECO:0007669"/>
    <property type="project" value="InterPro"/>
</dbReference>
<dbReference type="InterPro" id="IPR001584">
    <property type="entry name" value="Integrase_cat-core"/>
</dbReference>
<dbReference type="InterPro" id="IPR036397">
    <property type="entry name" value="RNaseH_sf"/>
</dbReference>
<dbReference type="EMBL" id="BKCJ010005516">
    <property type="protein sequence ID" value="GEU67178.1"/>
    <property type="molecule type" value="Genomic_DNA"/>
</dbReference>
<dbReference type="Gene3D" id="3.30.420.10">
    <property type="entry name" value="Ribonuclease H-like superfamily/Ribonuclease H"/>
    <property type="match status" value="1"/>
</dbReference>
<name>A0A6L2LZQ3_TANCI</name>
<gene>
    <name evidence="2" type="ORF">Tci_039156</name>
</gene>
<dbReference type="Pfam" id="PF07727">
    <property type="entry name" value="RVT_2"/>
    <property type="match status" value="1"/>
</dbReference>
<accession>A0A6L2LZQ3</accession>
<dbReference type="GO" id="GO:0015074">
    <property type="term" value="P:DNA integration"/>
    <property type="evidence" value="ECO:0007669"/>
    <property type="project" value="InterPro"/>
</dbReference>
<feature type="domain" description="Integrase catalytic" evidence="1">
    <location>
        <begin position="207"/>
        <end position="336"/>
    </location>
</feature>
<dbReference type="AlphaFoldDB" id="A0A6L2LZQ3"/>
<dbReference type="InterPro" id="IPR043502">
    <property type="entry name" value="DNA/RNA_pol_sf"/>
</dbReference>
<evidence type="ECO:0000259" key="1">
    <source>
        <dbReference type="PROSITE" id="PS50994"/>
    </source>
</evidence>
<proteinExistence type="predicted"/>